<evidence type="ECO:0000256" key="3">
    <source>
        <dbReference type="ARBA" id="ARBA00022884"/>
    </source>
</evidence>
<accession>A0A1F7RSP9</accession>
<keyword evidence="5 6" id="KW-0687">Ribonucleoprotein</keyword>
<organism evidence="8 9">
    <name type="scientific">Candidatus Schekmanbacteria bacterium RBG_16_38_11</name>
    <dbReference type="NCBI Taxonomy" id="1817880"/>
    <lineage>
        <taxon>Bacteria</taxon>
        <taxon>Candidatus Schekmaniibacteriota</taxon>
    </lineage>
</organism>
<dbReference type="Proteomes" id="UP000178435">
    <property type="component" value="Unassembled WGS sequence"/>
</dbReference>
<keyword evidence="4 6" id="KW-0689">Ribosomal protein</keyword>
<evidence type="ECO:0000256" key="4">
    <source>
        <dbReference type="ARBA" id="ARBA00022980"/>
    </source>
</evidence>
<dbReference type="PROSITE" id="PS01169">
    <property type="entry name" value="RIBOSOMAL_L21"/>
    <property type="match status" value="1"/>
</dbReference>
<comment type="similarity">
    <text evidence="1 6 7">Belongs to the bacterial ribosomal protein bL21 family.</text>
</comment>
<proteinExistence type="inferred from homology"/>
<evidence type="ECO:0000256" key="1">
    <source>
        <dbReference type="ARBA" id="ARBA00008563"/>
    </source>
</evidence>
<comment type="subunit">
    <text evidence="6">Part of the 50S ribosomal subunit. Contacts protein L20.</text>
</comment>
<evidence type="ECO:0000313" key="8">
    <source>
        <dbReference type="EMBL" id="OGL44589.1"/>
    </source>
</evidence>
<dbReference type="AlphaFoldDB" id="A0A1F7RSP9"/>
<name>A0A1F7RSP9_9BACT</name>
<dbReference type="GO" id="GO:0005737">
    <property type="term" value="C:cytoplasm"/>
    <property type="evidence" value="ECO:0007669"/>
    <property type="project" value="UniProtKB-ARBA"/>
</dbReference>
<dbReference type="SUPFAM" id="SSF141091">
    <property type="entry name" value="L21p-like"/>
    <property type="match status" value="1"/>
</dbReference>
<dbReference type="GO" id="GO:0006412">
    <property type="term" value="P:translation"/>
    <property type="evidence" value="ECO:0007669"/>
    <property type="project" value="UniProtKB-UniRule"/>
</dbReference>
<dbReference type="GO" id="GO:0003735">
    <property type="term" value="F:structural constituent of ribosome"/>
    <property type="evidence" value="ECO:0007669"/>
    <property type="project" value="InterPro"/>
</dbReference>
<sequence>MYAIIESGGKQYKISEGDIIKVEAMKGNVGDIVEIDKVLLLKKDEEVKVGSPVVSQAKIVGEIVEKGKDKKIVVFKYKRRKNYRKKRGHRQQYTILKINEIVC</sequence>
<protein>
    <recommendedName>
        <fullName evidence="6">Large ribosomal subunit protein bL21</fullName>
    </recommendedName>
</protein>
<comment type="caution">
    <text evidence="8">The sequence shown here is derived from an EMBL/GenBank/DDBJ whole genome shotgun (WGS) entry which is preliminary data.</text>
</comment>
<reference evidence="8 9" key="1">
    <citation type="journal article" date="2016" name="Nat. Commun.">
        <title>Thousands of microbial genomes shed light on interconnected biogeochemical processes in an aquifer system.</title>
        <authorList>
            <person name="Anantharaman K."/>
            <person name="Brown C.T."/>
            <person name="Hug L.A."/>
            <person name="Sharon I."/>
            <person name="Castelle C.J."/>
            <person name="Probst A.J."/>
            <person name="Thomas B.C."/>
            <person name="Singh A."/>
            <person name="Wilkins M.J."/>
            <person name="Karaoz U."/>
            <person name="Brodie E.L."/>
            <person name="Williams K.H."/>
            <person name="Hubbard S.S."/>
            <person name="Banfield J.F."/>
        </authorList>
    </citation>
    <scope>NUCLEOTIDE SEQUENCE [LARGE SCALE GENOMIC DNA]</scope>
</reference>
<keyword evidence="3 6" id="KW-0694">RNA-binding</keyword>
<keyword evidence="2 6" id="KW-0699">rRNA-binding</keyword>
<gene>
    <name evidence="6" type="primary">rplU</name>
    <name evidence="8" type="ORF">A2149_04580</name>
</gene>
<dbReference type="HAMAP" id="MF_01363">
    <property type="entry name" value="Ribosomal_bL21"/>
    <property type="match status" value="1"/>
</dbReference>
<dbReference type="GO" id="GO:0019843">
    <property type="term" value="F:rRNA binding"/>
    <property type="evidence" value="ECO:0007669"/>
    <property type="project" value="UniProtKB-UniRule"/>
</dbReference>
<dbReference type="NCBIfam" id="TIGR00061">
    <property type="entry name" value="L21"/>
    <property type="match status" value="1"/>
</dbReference>
<dbReference type="GO" id="GO:1990904">
    <property type="term" value="C:ribonucleoprotein complex"/>
    <property type="evidence" value="ECO:0007669"/>
    <property type="project" value="UniProtKB-KW"/>
</dbReference>
<dbReference type="EMBL" id="MGDF01000137">
    <property type="protein sequence ID" value="OGL44589.1"/>
    <property type="molecule type" value="Genomic_DNA"/>
</dbReference>
<evidence type="ECO:0000256" key="6">
    <source>
        <dbReference type="HAMAP-Rule" id="MF_01363"/>
    </source>
</evidence>
<evidence type="ECO:0000256" key="2">
    <source>
        <dbReference type="ARBA" id="ARBA00022730"/>
    </source>
</evidence>
<dbReference type="InterPro" id="IPR036164">
    <property type="entry name" value="bL21-like_sf"/>
</dbReference>
<dbReference type="InterPro" id="IPR028909">
    <property type="entry name" value="bL21-like"/>
</dbReference>
<dbReference type="GO" id="GO:0005840">
    <property type="term" value="C:ribosome"/>
    <property type="evidence" value="ECO:0007669"/>
    <property type="project" value="UniProtKB-KW"/>
</dbReference>
<dbReference type="PANTHER" id="PTHR21349:SF0">
    <property type="entry name" value="LARGE RIBOSOMAL SUBUNIT PROTEIN BL21M"/>
    <property type="match status" value="1"/>
</dbReference>
<evidence type="ECO:0000256" key="7">
    <source>
        <dbReference type="RuleBase" id="RU000562"/>
    </source>
</evidence>
<evidence type="ECO:0000256" key="5">
    <source>
        <dbReference type="ARBA" id="ARBA00023274"/>
    </source>
</evidence>
<dbReference type="PANTHER" id="PTHR21349">
    <property type="entry name" value="50S RIBOSOMAL PROTEIN L21"/>
    <property type="match status" value="1"/>
</dbReference>
<dbReference type="Pfam" id="PF00829">
    <property type="entry name" value="Ribosomal_L21p"/>
    <property type="match status" value="1"/>
</dbReference>
<evidence type="ECO:0000313" key="9">
    <source>
        <dbReference type="Proteomes" id="UP000178435"/>
    </source>
</evidence>
<dbReference type="InterPro" id="IPR018258">
    <property type="entry name" value="Ribosomal_bL21_CS"/>
</dbReference>
<comment type="function">
    <text evidence="6 7">This protein binds to 23S rRNA in the presence of protein L20.</text>
</comment>
<dbReference type="InterPro" id="IPR001787">
    <property type="entry name" value="Ribosomal_bL21"/>
</dbReference>